<accession>A0A0J7B6S2</accession>
<evidence type="ECO:0000313" key="2">
    <source>
        <dbReference type="EMBL" id="KMP05667.1"/>
    </source>
</evidence>
<protein>
    <submittedName>
        <fullName evidence="2">Regulatory protein suaprga1</fullName>
    </submittedName>
</protein>
<dbReference type="Pfam" id="PF02330">
    <property type="entry name" value="MAM33"/>
    <property type="match status" value="1"/>
</dbReference>
<dbReference type="GO" id="GO:0042256">
    <property type="term" value="P:cytosolic ribosome assembly"/>
    <property type="evidence" value="ECO:0007669"/>
    <property type="project" value="TreeGrafter"/>
</dbReference>
<dbReference type="GO" id="GO:0005759">
    <property type="term" value="C:mitochondrial matrix"/>
    <property type="evidence" value="ECO:0007669"/>
    <property type="project" value="InterPro"/>
</dbReference>
<dbReference type="InterPro" id="IPR003428">
    <property type="entry name" value="MAM33"/>
</dbReference>
<dbReference type="SUPFAM" id="SSF54529">
    <property type="entry name" value="Mitochondrial glycoprotein MAM33-like"/>
    <property type="match status" value="1"/>
</dbReference>
<feature type="compositionally biased region" description="Basic and acidic residues" evidence="1">
    <location>
        <begin position="167"/>
        <end position="176"/>
    </location>
</feature>
<reference evidence="3" key="1">
    <citation type="journal article" date="2010" name="Genome Res.">
        <title>Population genomic sequencing of Coccidioides fungi reveals recent hybridization and transposon control.</title>
        <authorList>
            <person name="Neafsey D.E."/>
            <person name="Barker B.M."/>
            <person name="Sharpton T.J."/>
            <person name="Stajich J.E."/>
            <person name="Park D.J."/>
            <person name="Whiston E."/>
            <person name="Hung C.-Y."/>
            <person name="McMahan C."/>
            <person name="White J."/>
            <person name="Sykes S."/>
            <person name="Heiman D."/>
            <person name="Young S."/>
            <person name="Zeng Q."/>
            <person name="Abouelleil A."/>
            <person name="Aftuck L."/>
            <person name="Bessette D."/>
            <person name="Brown A."/>
            <person name="FitzGerald M."/>
            <person name="Lui A."/>
            <person name="Macdonald J.P."/>
            <person name="Priest M."/>
            <person name="Orbach M.J."/>
            <person name="Galgiani J.N."/>
            <person name="Kirkland T.N."/>
            <person name="Cole G.T."/>
            <person name="Birren B.W."/>
            <person name="Henn M.R."/>
            <person name="Taylor J.W."/>
            <person name="Rounsley S.D."/>
        </authorList>
    </citation>
    <scope>NUCLEOTIDE SEQUENCE [LARGE SCALE GENOMIC DNA]</scope>
    <source>
        <strain evidence="3">RMSCC 2394</strain>
    </source>
</reference>
<organism evidence="2 3">
    <name type="scientific">Coccidioides immitis RMSCC 2394</name>
    <dbReference type="NCBI Taxonomy" id="404692"/>
    <lineage>
        <taxon>Eukaryota</taxon>
        <taxon>Fungi</taxon>
        <taxon>Dikarya</taxon>
        <taxon>Ascomycota</taxon>
        <taxon>Pezizomycotina</taxon>
        <taxon>Eurotiomycetes</taxon>
        <taxon>Eurotiomycetidae</taxon>
        <taxon>Onygenales</taxon>
        <taxon>Onygenaceae</taxon>
        <taxon>Coccidioides</taxon>
    </lineage>
</organism>
<dbReference type="PANTHER" id="PTHR10826">
    <property type="entry name" value="COMPLEMENT COMPONENT 1"/>
    <property type="match status" value="1"/>
</dbReference>
<gene>
    <name evidence="2" type="ORF">CIRG_05348</name>
</gene>
<dbReference type="AlphaFoldDB" id="A0A0J7B6S2"/>
<dbReference type="STRING" id="404692.A0A0J7B6S2"/>
<dbReference type="PANTHER" id="PTHR10826:SF1">
    <property type="entry name" value="COMPLEMENT COMPONENT 1 Q SUBCOMPONENT-BINDING PROTEIN, MITOCHONDRIAL"/>
    <property type="match status" value="1"/>
</dbReference>
<sequence>MFSLRAISRSLPRTLPRSIARPLRNTVPKHAFTQPAWGLTSRPAYAAFSTTRARWESAGQVDVELAAKFQDELALETETGEADKLPESLKYFLENGPFEIQDTPGEEEVIMTRKFGDEKIRVSFSIADLQNLGAENDYDTALSDELEDVDSHAINEKGAKPGNIKVAPEDKVAPSDREEDLGLDEEAPEPGYPVHANVTIEKPGKGCMYAECLVEDGVTQILELQYFEKADIANAQSADKQWARGNIYAGPPFGNLDEDLQILVERYLEERGIDAALASFIPDYIDFKEQREYVRWLGNLKKFVEV</sequence>
<proteinExistence type="predicted"/>
<name>A0A0J7B6S2_COCIT</name>
<dbReference type="EMBL" id="DS028095">
    <property type="protein sequence ID" value="KMP05667.1"/>
    <property type="molecule type" value="Genomic_DNA"/>
</dbReference>
<feature type="compositionally biased region" description="Acidic residues" evidence="1">
    <location>
        <begin position="177"/>
        <end position="188"/>
    </location>
</feature>
<dbReference type="Proteomes" id="UP000054565">
    <property type="component" value="Unassembled WGS sequence"/>
</dbReference>
<evidence type="ECO:0000256" key="1">
    <source>
        <dbReference type="SAM" id="MobiDB-lite"/>
    </source>
</evidence>
<dbReference type="OrthoDB" id="278212at2759"/>
<dbReference type="InterPro" id="IPR036561">
    <property type="entry name" value="MAM33_sf"/>
</dbReference>
<dbReference type="Gene3D" id="3.10.280.10">
    <property type="entry name" value="Mitochondrial glycoprotein"/>
    <property type="match status" value="1"/>
</dbReference>
<evidence type="ECO:0000313" key="3">
    <source>
        <dbReference type="Proteomes" id="UP000054565"/>
    </source>
</evidence>
<feature type="region of interest" description="Disordered" evidence="1">
    <location>
        <begin position="155"/>
        <end position="194"/>
    </location>
</feature>